<dbReference type="PANTHER" id="PTHR19328:SF75">
    <property type="entry name" value="ALDOSE SUGAR DEHYDROGENASE YLII"/>
    <property type="match status" value="1"/>
</dbReference>
<dbReference type="Gene3D" id="2.120.10.30">
    <property type="entry name" value="TolB, C-terminal domain"/>
    <property type="match status" value="1"/>
</dbReference>
<evidence type="ECO:0000313" key="3">
    <source>
        <dbReference type="Proteomes" id="UP000324133"/>
    </source>
</evidence>
<dbReference type="SUPFAM" id="SSF50952">
    <property type="entry name" value="Soluble quinoprotein glucose dehydrogenase"/>
    <property type="match status" value="1"/>
</dbReference>
<proteinExistence type="predicted"/>
<keyword evidence="3" id="KW-1185">Reference proteome</keyword>
<sequence length="395" mass="43812">MPAYATTFSDDQITQLVSFIRQGIQAQKDKPESKSNVTVHRSEKVNFELEQVVTGLDVPWAMAFLPNGDMLITERSGTLYRFTKNKELQRIEGVPQVLSQGQGGLLDVKLHPDFAKNNVLFLSYSAFKKDGGQTLSTTAITRARLDGNSLTDQKQIFEGLPYLRTRHHYGCRMEFGRDGYLYFSMGDRGGTRENPQNLNVHPGKIHRIKEDGSIPADNPFVNKSGAMASIFTFGNRNPQGVALNPTSGEVWAHEHGPKGGDEVNILKKGANYGWADVTYGIDYNGSKISDLKQKAGITDAIKYWVPSIAPSGMAFVTGNRYKGWEGDLLVGSLSYKFLSRLDVDGNRVIKEERLLSDIGRVRDVRQSPDGYIYLAVENPGVIYRLVPSDEPNAGN</sequence>
<dbReference type="InterPro" id="IPR011041">
    <property type="entry name" value="Quinoprot_gluc/sorb_DH_b-prop"/>
</dbReference>
<accession>A0A5B6TK46</accession>
<dbReference type="EMBL" id="VKKY01000001">
    <property type="protein sequence ID" value="KAA3440801.1"/>
    <property type="molecule type" value="Genomic_DNA"/>
</dbReference>
<gene>
    <name evidence="2" type="ORF">FOA19_00245</name>
</gene>
<protein>
    <submittedName>
        <fullName evidence="2">PQQ-dependent sugar dehydrogenase</fullName>
    </submittedName>
</protein>
<dbReference type="Pfam" id="PF07995">
    <property type="entry name" value="GSDH"/>
    <property type="match status" value="1"/>
</dbReference>
<dbReference type="OrthoDB" id="9770043at2"/>
<dbReference type="InterPro" id="IPR011042">
    <property type="entry name" value="6-blade_b-propeller_TolB-like"/>
</dbReference>
<evidence type="ECO:0000313" key="2">
    <source>
        <dbReference type="EMBL" id="KAA3440801.1"/>
    </source>
</evidence>
<comment type="caution">
    <text evidence="2">The sequence shown here is derived from an EMBL/GenBank/DDBJ whole genome shotgun (WGS) entry which is preliminary data.</text>
</comment>
<evidence type="ECO:0000259" key="1">
    <source>
        <dbReference type="Pfam" id="PF07995"/>
    </source>
</evidence>
<feature type="domain" description="Glucose/Sorbosone dehydrogenase" evidence="1">
    <location>
        <begin position="56"/>
        <end position="383"/>
    </location>
</feature>
<organism evidence="2 3">
    <name type="scientific">Rufibacter hautae</name>
    <dbReference type="NCBI Taxonomy" id="2595005"/>
    <lineage>
        <taxon>Bacteria</taxon>
        <taxon>Pseudomonadati</taxon>
        <taxon>Bacteroidota</taxon>
        <taxon>Cytophagia</taxon>
        <taxon>Cytophagales</taxon>
        <taxon>Hymenobacteraceae</taxon>
        <taxon>Rufibacter</taxon>
    </lineage>
</organism>
<dbReference type="Proteomes" id="UP000324133">
    <property type="component" value="Unassembled WGS sequence"/>
</dbReference>
<dbReference type="AlphaFoldDB" id="A0A5B6TK46"/>
<name>A0A5B6TK46_9BACT</name>
<dbReference type="PANTHER" id="PTHR19328">
    <property type="entry name" value="HEDGEHOG-INTERACTING PROTEIN"/>
    <property type="match status" value="1"/>
</dbReference>
<dbReference type="InterPro" id="IPR012938">
    <property type="entry name" value="Glc/Sorbosone_DH"/>
</dbReference>
<reference evidence="2 3" key="1">
    <citation type="submission" date="2019-07" db="EMBL/GenBank/DDBJ databases">
        <title>Rufibacter sp. nov., isolated from lake sediment.</title>
        <authorList>
            <person name="Qu J.-H."/>
        </authorList>
    </citation>
    <scope>NUCLEOTIDE SEQUENCE [LARGE SCALE GENOMIC DNA]</scope>
    <source>
        <strain evidence="2 3">NBS58-1</strain>
    </source>
</reference>